<feature type="transmembrane region" description="Helical" evidence="7">
    <location>
        <begin position="120"/>
        <end position="141"/>
    </location>
</feature>
<keyword evidence="3 7" id="KW-0812">Transmembrane</keyword>
<dbReference type="AlphaFoldDB" id="A0A8X8X9Z2"/>
<reference evidence="9" key="2">
    <citation type="submission" date="2020-08" db="EMBL/GenBank/DDBJ databases">
        <title>Plant Genome Project.</title>
        <authorList>
            <person name="Zhang R.-G."/>
        </authorList>
    </citation>
    <scope>NUCLEOTIDE SEQUENCE</scope>
    <source>
        <strain evidence="9">Huo1</strain>
        <tissue evidence="9">Leaf</tissue>
    </source>
</reference>
<dbReference type="InterPro" id="IPR013057">
    <property type="entry name" value="AA_transpt_TM"/>
</dbReference>
<feature type="transmembrane region" description="Helical" evidence="7">
    <location>
        <begin position="276"/>
        <end position="297"/>
    </location>
</feature>
<comment type="subcellular location">
    <subcellularLocation>
        <location evidence="1">Membrane</location>
    </subcellularLocation>
</comment>
<feature type="transmembrane region" description="Helical" evidence="7">
    <location>
        <begin position="376"/>
        <end position="393"/>
    </location>
</feature>
<protein>
    <recommendedName>
        <fullName evidence="8">Amino acid transporter transmembrane domain-containing protein</fullName>
    </recommendedName>
</protein>
<feature type="transmembrane region" description="Helical" evidence="7">
    <location>
        <begin position="183"/>
        <end position="207"/>
    </location>
</feature>
<keyword evidence="5 7" id="KW-1133">Transmembrane helix</keyword>
<evidence type="ECO:0000256" key="4">
    <source>
        <dbReference type="ARBA" id="ARBA00022970"/>
    </source>
</evidence>
<dbReference type="GO" id="GO:0006865">
    <property type="term" value="P:amino acid transport"/>
    <property type="evidence" value="ECO:0007669"/>
    <property type="project" value="UniProtKB-KW"/>
</dbReference>
<evidence type="ECO:0000313" key="10">
    <source>
        <dbReference type="Proteomes" id="UP000298416"/>
    </source>
</evidence>
<evidence type="ECO:0000256" key="3">
    <source>
        <dbReference type="ARBA" id="ARBA00022692"/>
    </source>
</evidence>
<evidence type="ECO:0000256" key="2">
    <source>
        <dbReference type="ARBA" id="ARBA00022448"/>
    </source>
</evidence>
<keyword evidence="6 7" id="KW-0472">Membrane</keyword>
<proteinExistence type="predicted"/>
<dbReference type="GO" id="GO:0016020">
    <property type="term" value="C:membrane"/>
    <property type="evidence" value="ECO:0007669"/>
    <property type="project" value="UniProtKB-SubCell"/>
</dbReference>
<dbReference type="Proteomes" id="UP000298416">
    <property type="component" value="Unassembled WGS sequence"/>
</dbReference>
<feature type="transmembrane region" description="Helical" evidence="7">
    <location>
        <begin position="399"/>
        <end position="421"/>
    </location>
</feature>
<evidence type="ECO:0000256" key="5">
    <source>
        <dbReference type="ARBA" id="ARBA00022989"/>
    </source>
</evidence>
<evidence type="ECO:0000256" key="6">
    <source>
        <dbReference type="ARBA" id="ARBA00023136"/>
    </source>
</evidence>
<evidence type="ECO:0000313" key="9">
    <source>
        <dbReference type="EMBL" id="KAG6409583.1"/>
    </source>
</evidence>
<dbReference type="Pfam" id="PF01490">
    <property type="entry name" value="Aa_trans"/>
    <property type="match status" value="1"/>
</dbReference>
<reference evidence="9" key="1">
    <citation type="submission" date="2018-01" db="EMBL/GenBank/DDBJ databases">
        <authorList>
            <person name="Mao J.F."/>
        </authorList>
    </citation>
    <scope>NUCLEOTIDE SEQUENCE</scope>
    <source>
        <strain evidence="9">Huo1</strain>
        <tissue evidence="9">Leaf</tissue>
    </source>
</reference>
<keyword evidence="2" id="KW-0813">Transport</keyword>
<keyword evidence="10" id="KW-1185">Reference proteome</keyword>
<comment type="caution">
    <text evidence="9">The sequence shown here is derived from an EMBL/GenBank/DDBJ whole genome shotgun (WGS) entry which is preliminary data.</text>
</comment>
<gene>
    <name evidence="9" type="ORF">SASPL_127623</name>
</gene>
<feature type="transmembrane region" description="Helical" evidence="7">
    <location>
        <begin position="237"/>
        <end position="255"/>
    </location>
</feature>
<sequence>MEEVRDRDQNTQVEGIESGLEADKSQNSIKRTGNLWTASAHIITAVLGSGVLSLAWGMAQLGWIAGATTLVVFSAVTLYTSNLLADCYRTPTGAPCHTYTQVIKNNFGEAMYGMCATVQYAILGGLLVGYTITTSLSIVAIEKSECFRIKGHEAVCRASHIEYMIGMGIVEVLLSQIPNFDKLSFLSLFAAVMSLAYSSIGAGLAFAKFVSGKGGGTSLGGIEIGIGLSPSQKMWRVFRAFGNIAFAYSYSIILIEIQDTLKATPPENVVMKRANAVAVATTTAFYMMCGCFGYAALGNHAPGNMLTGFYEPFWLVNVANACVVAHLVGAYQVCAQPIFKAVEQRSRRRFPKSKFINAEYSIGIGKHKLTINLFRLIWRTMFVALATLVSMIIPFFNDILALLGAVGYWPLTVFFPIELYITTNKIPWHTWRWLGLQTINVTCLLVALAAGCGAVEGLSRGLKGYTPFKFVE</sequence>
<name>A0A8X8X9Z2_SALSN</name>
<feature type="domain" description="Amino acid transporter transmembrane" evidence="8">
    <location>
        <begin position="32"/>
        <end position="451"/>
    </location>
</feature>
<evidence type="ECO:0000256" key="1">
    <source>
        <dbReference type="ARBA" id="ARBA00004370"/>
    </source>
</evidence>
<dbReference type="OrthoDB" id="40134at2759"/>
<evidence type="ECO:0000256" key="7">
    <source>
        <dbReference type="SAM" id="Phobius"/>
    </source>
</evidence>
<feature type="transmembrane region" description="Helical" evidence="7">
    <location>
        <begin position="63"/>
        <end position="81"/>
    </location>
</feature>
<dbReference type="PANTHER" id="PTHR48017">
    <property type="entry name" value="OS05G0424000 PROTEIN-RELATED"/>
    <property type="match status" value="1"/>
</dbReference>
<feature type="transmembrane region" description="Helical" evidence="7">
    <location>
        <begin position="317"/>
        <end position="339"/>
    </location>
</feature>
<keyword evidence="4" id="KW-0029">Amino-acid transport</keyword>
<feature type="transmembrane region" description="Helical" evidence="7">
    <location>
        <begin position="35"/>
        <end position="56"/>
    </location>
</feature>
<dbReference type="EMBL" id="PNBA02000010">
    <property type="protein sequence ID" value="KAG6409583.1"/>
    <property type="molecule type" value="Genomic_DNA"/>
</dbReference>
<feature type="transmembrane region" description="Helical" evidence="7">
    <location>
        <begin position="433"/>
        <end position="458"/>
    </location>
</feature>
<evidence type="ECO:0000259" key="8">
    <source>
        <dbReference type="Pfam" id="PF01490"/>
    </source>
</evidence>
<organism evidence="9">
    <name type="scientific">Salvia splendens</name>
    <name type="common">Scarlet sage</name>
    <dbReference type="NCBI Taxonomy" id="180675"/>
    <lineage>
        <taxon>Eukaryota</taxon>
        <taxon>Viridiplantae</taxon>
        <taxon>Streptophyta</taxon>
        <taxon>Embryophyta</taxon>
        <taxon>Tracheophyta</taxon>
        <taxon>Spermatophyta</taxon>
        <taxon>Magnoliopsida</taxon>
        <taxon>eudicotyledons</taxon>
        <taxon>Gunneridae</taxon>
        <taxon>Pentapetalae</taxon>
        <taxon>asterids</taxon>
        <taxon>lamiids</taxon>
        <taxon>Lamiales</taxon>
        <taxon>Lamiaceae</taxon>
        <taxon>Nepetoideae</taxon>
        <taxon>Mentheae</taxon>
        <taxon>Salviinae</taxon>
        <taxon>Salvia</taxon>
        <taxon>Salvia subgen. Calosphace</taxon>
        <taxon>core Calosphace</taxon>
    </lineage>
</organism>
<accession>A0A8X8X9Z2</accession>